<dbReference type="SUPFAM" id="SSF54928">
    <property type="entry name" value="RNA-binding domain, RBD"/>
    <property type="match status" value="1"/>
</dbReference>
<sequence length="206" mass="20983">MAQPVAMAVARVPSHLTGSSPTLAVASSQLPSSTSGMVAAAVILAIGTKVVVVAVATGEASRAVGGEAGAGAVVATAAVVAVNPEVVEAALEAEDNSENNTVFVQGLGENVTPESVADYLKQVGIMKTNKKTGQPMINLHADRETGTLKGEAMVPFDDPSSAKAAGDWFDGKEFSGNLARFHLLLSVQISIEVVALVMEAEAEEDP</sequence>
<gene>
    <name evidence="6" type="ORF">QTO34_003049</name>
</gene>
<keyword evidence="3" id="KW-0539">Nucleus</keyword>
<keyword evidence="7" id="KW-1185">Reference proteome</keyword>
<dbReference type="GO" id="GO:0003723">
    <property type="term" value="F:RNA binding"/>
    <property type="evidence" value="ECO:0007669"/>
    <property type="project" value="UniProtKB-UniRule"/>
</dbReference>
<evidence type="ECO:0000256" key="2">
    <source>
        <dbReference type="ARBA" id="ARBA00022884"/>
    </source>
</evidence>
<evidence type="ECO:0000256" key="4">
    <source>
        <dbReference type="PROSITE-ProRule" id="PRU00176"/>
    </source>
</evidence>
<dbReference type="GO" id="GO:0005634">
    <property type="term" value="C:nucleus"/>
    <property type="evidence" value="ECO:0007669"/>
    <property type="project" value="UniProtKB-SubCell"/>
</dbReference>
<dbReference type="PROSITE" id="PS50102">
    <property type="entry name" value="RRM"/>
    <property type="match status" value="1"/>
</dbReference>
<dbReference type="SMART" id="SM00360">
    <property type="entry name" value="RRM"/>
    <property type="match status" value="1"/>
</dbReference>
<reference evidence="6" key="1">
    <citation type="submission" date="2023-06" db="EMBL/GenBank/DDBJ databases">
        <title>Reference genome for the Northern bat (Eptesicus nilssonii), a most northern bat species.</title>
        <authorList>
            <person name="Laine V.N."/>
            <person name="Pulliainen A.T."/>
            <person name="Lilley T.M."/>
        </authorList>
    </citation>
    <scope>NUCLEOTIDE SEQUENCE</scope>
    <source>
        <strain evidence="6">BLF_Eptnil</strain>
        <tissue evidence="6">Kidney</tissue>
    </source>
</reference>
<comment type="subcellular location">
    <subcellularLocation>
        <location evidence="1">Nucleus</location>
    </subcellularLocation>
</comment>
<organism evidence="6 7">
    <name type="scientific">Cnephaeus nilssonii</name>
    <name type="common">Northern bat</name>
    <name type="synonym">Eptesicus nilssonii</name>
    <dbReference type="NCBI Taxonomy" id="3371016"/>
    <lineage>
        <taxon>Eukaryota</taxon>
        <taxon>Metazoa</taxon>
        <taxon>Chordata</taxon>
        <taxon>Craniata</taxon>
        <taxon>Vertebrata</taxon>
        <taxon>Euteleostomi</taxon>
        <taxon>Mammalia</taxon>
        <taxon>Eutheria</taxon>
        <taxon>Laurasiatheria</taxon>
        <taxon>Chiroptera</taxon>
        <taxon>Yangochiroptera</taxon>
        <taxon>Vespertilionidae</taxon>
        <taxon>Cnephaeus</taxon>
    </lineage>
</organism>
<evidence type="ECO:0000256" key="3">
    <source>
        <dbReference type="ARBA" id="ARBA00023242"/>
    </source>
</evidence>
<keyword evidence="2 4" id="KW-0694">RNA-binding</keyword>
<dbReference type="EMBL" id="JAULJE010000012">
    <property type="protein sequence ID" value="KAK1337005.1"/>
    <property type="molecule type" value="Genomic_DNA"/>
</dbReference>
<protein>
    <recommendedName>
        <fullName evidence="5">RRM domain-containing protein</fullName>
    </recommendedName>
</protein>
<dbReference type="Pfam" id="PF00076">
    <property type="entry name" value="RRM_1"/>
    <property type="match status" value="1"/>
</dbReference>
<dbReference type="InterPro" id="IPR034870">
    <property type="entry name" value="TET_fam"/>
</dbReference>
<evidence type="ECO:0000313" key="7">
    <source>
        <dbReference type="Proteomes" id="UP001177744"/>
    </source>
</evidence>
<proteinExistence type="predicted"/>
<dbReference type="InterPro" id="IPR000504">
    <property type="entry name" value="RRM_dom"/>
</dbReference>
<dbReference type="Gene3D" id="3.30.70.330">
    <property type="match status" value="1"/>
</dbReference>
<name>A0AA40LL55_CNENI</name>
<feature type="domain" description="RRM" evidence="5">
    <location>
        <begin position="100"/>
        <end position="186"/>
    </location>
</feature>
<dbReference type="InterPro" id="IPR035979">
    <property type="entry name" value="RBD_domain_sf"/>
</dbReference>
<comment type="caution">
    <text evidence="6">The sequence shown here is derived from an EMBL/GenBank/DDBJ whole genome shotgun (WGS) entry which is preliminary data.</text>
</comment>
<dbReference type="Proteomes" id="UP001177744">
    <property type="component" value="Unassembled WGS sequence"/>
</dbReference>
<dbReference type="InterPro" id="IPR012677">
    <property type="entry name" value="Nucleotide-bd_a/b_plait_sf"/>
</dbReference>
<evidence type="ECO:0000313" key="6">
    <source>
        <dbReference type="EMBL" id="KAK1337005.1"/>
    </source>
</evidence>
<dbReference type="PANTHER" id="PTHR23238">
    <property type="entry name" value="RNA BINDING PROTEIN"/>
    <property type="match status" value="1"/>
</dbReference>
<evidence type="ECO:0000259" key="5">
    <source>
        <dbReference type="PROSITE" id="PS50102"/>
    </source>
</evidence>
<accession>A0AA40LL55</accession>
<dbReference type="AlphaFoldDB" id="A0AA40LL55"/>
<evidence type="ECO:0000256" key="1">
    <source>
        <dbReference type="ARBA" id="ARBA00004123"/>
    </source>
</evidence>
<dbReference type="GO" id="GO:0006355">
    <property type="term" value="P:regulation of DNA-templated transcription"/>
    <property type="evidence" value="ECO:0007669"/>
    <property type="project" value="InterPro"/>
</dbReference>